<dbReference type="OrthoDB" id="6396832at2"/>
<dbReference type="Proteomes" id="UP000186400">
    <property type="component" value="Unassembled WGS sequence"/>
</dbReference>
<dbReference type="EMBL" id="FTMS01000013">
    <property type="protein sequence ID" value="SIQ71926.1"/>
    <property type="molecule type" value="Genomic_DNA"/>
</dbReference>
<dbReference type="InterPro" id="IPR008323">
    <property type="entry name" value="UCP033563"/>
</dbReference>
<keyword evidence="2" id="KW-1185">Reference proteome</keyword>
<dbReference type="AlphaFoldDB" id="A0A1N6V2T5"/>
<evidence type="ECO:0000313" key="2">
    <source>
        <dbReference type="Proteomes" id="UP000186400"/>
    </source>
</evidence>
<protein>
    <recommendedName>
        <fullName evidence="3">DUF1015 domain-containing protein</fullName>
    </recommendedName>
</protein>
<dbReference type="PANTHER" id="PTHR36454">
    <property type="entry name" value="LMO2823 PROTEIN"/>
    <property type="match status" value="1"/>
</dbReference>
<sequence length="427" mass="46726">MTIHERLSSLGLRFPSVLIPAGHVDLQRWAVIACDQFTSDPAYWKSVEDYVGEAPSTLRIIHPEIYLDQEETARAAEGIHQAMTDLEEGRSLREVSRSAILAERRLPSGTVRHGLVLAVDLDAYDYHPETAPLIRASEETIPDRLPPRAEIRQGASLETPHVLVLYNDPRDSLLAPLKEAKPSLEKLYETPLMMGGGSISGYRIPLEHPLAETVATALESLRQGNLLFATGDGNHSLAAAKEVWTRRKAAGASPEDPFRYCLVELVNVYDPGLPFHPIHRIGQVSKTEMITVLEKITGGTARHFTREAFLEAFLQEGVPEKSLGIIDQTGGSLLEVPPGGPLAVAAADQALAERGARGIDYVHGNAEACEAADRTGGIALLLPEFPRDQLFPTVAARGTLPRKAFSLGEARDKRYYLECRSLTSQEP</sequence>
<dbReference type="STRING" id="159291.SAMN05920897_113100"/>
<evidence type="ECO:0000313" key="1">
    <source>
        <dbReference type="EMBL" id="SIQ71926.1"/>
    </source>
</evidence>
<dbReference type="Pfam" id="PF06245">
    <property type="entry name" value="DUF1015"/>
    <property type="match status" value="1"/>
</dbReference>
<dbReference type="RefSeq" id="WP_076489303.1">
    <property type="nucleotide sequence ID" value="NZ_FTMS01000013.1"/>
</dbReference>
<reference evidence="1 2" key="1">
    <citation type="submission" date="2017-01" db="EMBL/GenBank/DDBJ databases">
        <authorList>
            <person name="Mah S.A."/>
            <person name="Swanson W.J."/>
            <person name="Moy G.W."/>
            <person name="Vacquier V.D."/>
        </authorList>
    </citation>
    <scope>NUCLEOTIDE SEQUENCE [LARGE SCALE GENOMIC DNA]</scope>
    <source>
        <strain evidence="1 2">ASpG1</strain>
    </source>
</reference>
<accession>A0A1N6V2T5</accession>
<evidence type="ECO:0008006" key="3">
    <source>
        <dbReference type="Google" id="ProtNLM"/>
    </source>
</evidence>
<name>A0A1N6V2T5_9SPIO</name>
<gene>
    <name evidence="1" type="ORF">SAMN05920897_113100</name>
</gene>
<proteinExistence type="predicted"/>
<dbReference type="PANTHER" id="PTHR36454:SF1">
    <property type="entry name" value="DUF1015 DOMAIN-CONTAINING PROTEIN"/>
    <property type="match status" value="1"/>
</dbReference>
<organism evidence="1 2">
    <name type="scientific">Alkalispirochaeta americana</name>
    <dbReference type="NCBI Taxonomy" id="159291"/>
    <lineage>
        <taxon>Bacteria</taxon>
        <taxon>Pseudomonadati</taxon>
        <taxon>Spirochaetota</taxon>
        <taxon>Spirochaetia</taxon>
        <taxon>Spirochaetales</taxon>
        <taxon>Spirochaetaceae</taxon>
        <taxon>Alkalispirochaeta</taxon>
    </lineage>
</organism>